<dbReference type="Gene3D" id="2.10.230.10">
    <property type="entry name" value="Heat shock protein DnaJ, cysteine-rich domain"/>
    <property type="match status" value="1"/>
</dbReference>
<evidence type="ECO:0000256" key="2">
    <source>
        <dbReference type="ARBA" id="ARBA00022705"/>
    </source>
</evidence>
<comment type="subcellular location">
    <subcellularLocation>
        <location evidence="9">Cytoplasm</location>
    </subcellularLocation>
</comment>
<dbReference type="Pfam" id="PF00684">
    <property type="entry name" value="DnaJ_CXXCXGXG"/>
    <property type="match status" value="1"/>
</dbReference>
<feature type="binding site" evidence="9">
    <location>
        <position position="221"/>
    </location>
    <ligand>
        <name>Zn(2+)</name>
        <dbReference type="ChEBI" id="CHEBI:29105"/>
        <label>2</label>
    </ligand>
</feature>
<name>A0ABP9RZ22_9MICC</name>
<keyword evidence="6 9" id="KW-0862">Zinc</keyword>
<reference evidence="14" key="1">
    <citation type="journal article" date="2019" name="Int. J. Syst. Evol. Microbiol.">
        <title>The Global Catalogue of Microorganisms (GCM) 10K type strain sequencing project: providing services to taxonomists for standard genome sequencing and annotation.</title>
        <authorList>
            <consortium name="The Broad Institute Genomics Platform"/>
            <consortium name="The Broad Institute Genome Sequencing Center for Infectious Disease"/>
            <person name="Wu L."/>
            <person name="Ma J."/>
        </authorList>
    </citation>
    <scope>NUCLEOTIDE SEQUENCE [LARGE SCALE GENOMIC DNA]</scope>
    <source>
        <strain evidence="14">JCM 18514</strain>
    </source>
</reference>
<dbReference type="SUPFAM" id="SSF46565">
    <property type="entry name" value="Chaperone J-domain"/>
    <property type="match status" value="1"/>
</dbReference>
<dbReference type="InterPro" id="IPR036869">
    <property type="entry name" value="J_dom_sf"/>
</dbReference>
<dbReference type="SUPFAM" id="SSF57938">
    <property type="entry name" value="DnaJ/Hsp40 cysteine-rich domain"/>
    <property type="match status" value="1"/>
</dbReference>
<dbReference type="CDD" id="cd10719">
    <property type="entry name" value="DnaJ_zf"/>
    <property type="match status" value="1"/>
</dbReference>
<evidence type="ECO:0000256" key="9">
    <source>
        <dbReference type="HAMAP-Rule" id="MF_01152"/>
    </source>
</evidence>
<keyword evidence="5 9" id="KW-0863">Zinc-finger</keyword>
<dbReference type="Gene3D" id="2.60.260.20">
    <property type="entry name" value="Urease metallochaperone UreE, N-terminal domain"/>
    <property type="match status" value="2"/>
</dbReference>
<dbReference type="PROSITE" id="PS00636">
    <property type="entry name" value="DNAJ_1"/>
    <property type="match status" value="1"/>
</dbReference>
<comment type="cofactor">
    <cofactor evidence="9">
        <name>Zn(2+)</name>
        <dbReference type="ChEBI" id="CHEBI:29105"/>
    </cofactor>
    <text evidence="9">Binds 2 Zn(2+) ions per monomer.</text>
</comment>
<feature type="binding site" evidence="9">
    <location>
        <position position="238"/>
    </location>
    <ligand>
        <name>Zn(2+)</name>
        <dbReference type="ChEBI" id="CHEBI:29105"/>
        <label>1</label>
    </ligand>
</feature>
<dbReference type="InterPro" id="IPR018253">
    <property type="entry name" value="DnaJ_domain_CS"/>
</dbReference>
<dbReference type="InterPro" id="IPR001623">
    <property type="entry name" value="DnaJ_domain"/>
</dbReference>
<keyword evidence="7 9" id="KW-0346">Stress response</keyword>
<dbReference type="InterPro" id="IPR012724">
    <property type="entry name" value="DnaJ"/>
</dbReference>
<feature type="zinc finger region" description="CR-type" evidence="10">
    <location>
        <begin position="165"/>
        <end position="247"/>
    </location>
</feature>
<evidence type="ECO:0000313" key="13">
    <source>
        <dbReference type="EMBL" id="GAA5189372.1"/>
    </source>
</evidence>
<dbReference type="SMART" id="SM00271">
    <property type="entry name" value="DnaJ"/>
    <property type="match status" value="1"/>
</dbReference>
<keyword evidence="2 9" id="KW-0235">DNA replication</keyword>
<dbReference type="SUPFAM" id="SSF49493">
    <property type="entry name" value="HSP40/DnaJ peptide-binding domain"/>
    <property type="match status" value="2"/>
</dbReference>
<dbReference type="PANTHER" id="PTHR43096:SF48">
    <property type="entry name" value="CHAPERONE PROTEIN DNAJ"/>
    <property type="match status" value="1"/>
</dbReference>
<comment type="function">
    <text evidence="9">Participates actively in the response to hyperosmotic and heat shock by preventing the aggregation of stress-denatured proteins and by disaggregating proteins, also in an autonomous, DnaK-independent fashion. Unfolded proteins bind initially to DnaJ; upon interaction with the DnaJ-bound protein, DnaK hydrolyzes its bound ATP, resulting in the formation of a stable complex. GrpE releases ADP from DnaK; ATP binding to DnaK triggers the release of the substrate protein, thus completing the reaction cycle. Several rounds of ATP-dependent interactions between DnaJ, DnaK and GrpE are required for fully efficient folding. Also involved, together with DnaK and GrpE, in the DNA replication of plasmids through activation of initiation proteins.</text>
</comment>
<evidence type="ECO:0000256" key="10">
    <source>
        <dbReference type="PROSITE-ProRule" id="PRU00546"/>
    </source>
</evidence>
<keyword evidence="8 9" id="KW-0143">Chaperone</keyword>
<evidence type="ECO:0000313" key="14">
    <source>
        <dbReference type="Proteomes" id="UP001500200"/>
    </source>
</evidence>
<sequence>MPSHATFPAFWAADSLGWKAPRKKRSGTVNKEEIPTLSSHYDVLGVSPEATGEEIKKAYRKLARKLHPDVNPGAGAAEEFKAVTHAYEVLSDPQKRRVYDATGNENGTDNGFGGGYAGQGFAFQDIFDTFFGGGGGGMQGPASRMRRGQDALISVRIDLREAVFGVNKKLEVDTAVICPTCEGSCCRPGTHPERCDICGGSGQVQRAVRSILGQVMTAAPCGSCEGFGSIIKDPCNECNGQGRVRSRRSLTVKVPGGVATGTRIQLSSQGEAGPAGGPPGDLYVEIRVNSDSTYIREGDDLHATLSVPMTAAALGTELQLETFDGLQEIDVKSGTQSGEVITLRGLGVTHLRGYGRGDLKVHLHVETPGKLDAAQEDLLRQLAKLRGEQFTEGKLVASGGMFAKLRDKLGNL</sequence>
<evidence type="ECO:0000256" key="3">
    <source>
        <dbReference type="ARBA" id="ARBA00022723"/>
    </source>
</evidence>
<keyword evidence="1 9" id="KW-0963">Cytoplasm</keyword>
<dbReference type="Proteomes" id="UP001500200">
    <property type="component" value="Unassembled WGS sequence"/>
</dbReference>
<dbReference type="PANTHER" id="PTHR43096">
    <property type="entry name" value="DNAJ HOMOLOG 1, MITOCHONDRIAL-RELATED"/>
    <property type="match status" value="1"/>
</dbReference>
<keyword evidence="4 9" id="KW-0677">Repeat</keyword>
<comment type="caution">
    <text evidence="13">The sequence shown here is derived from an EMBL/GenBank/DDBJ whole genome shotgun (WGS) entry which is preliminary data.</text>
</comment>
<dbReference type="CDD" id="cd06257">
    <property type="entry name" value="DnaJ"/>
    <property type="match status" value="1"/>
</dbReference>
<comment type="similarity">
    <text evidence="9">Belongs to the DnaJ family.</text>
</comment>
<keyword evidence="14" id="KW-1185">Reference proteome</keyword>
<dbReference type="Gene3D" id="1.10.287.110">
    <property type="entry name" value="DnaJ domain"/>
    <property type="match status" value="1"/>
</dbReference>
<feature type="binding site" evidence="9">
    <location>
        <position position="198"/>
    </location>
    <ligand>
        <name>Zn(2+)</name>
        <dbReference type="ChEBI" id="CHEBI:29105"/>
        <label>2</label>
    </ligand>
</feature>
<organism evidence="13 14">
    <name type="scientific">Arthrobacter gyeryongensis</name>
    <dbReference type="NCBI Taxonomy" id="1650592"/>
    <lineage>
        <taxon>Bacteria</taxon>
        <taxon>Bacillati</taxon>
        <taxon>Actinomycetota</taxon>
        <taxon>Actinomycetes</taxon>
        <taxon>Micrococcales</taxon>
        <taxon>Micrococcaceae</taxon>
        <taxon>Arthrobacter</taxon>
    </lineage>
</organism>
<dbReference type="PROSITE" id="PS50076">
    <property type="entry name" value="DNAJ_2"/>
    <property type="match status" value="1"/>
</dbReference>
<feature type="domain" description="J" evidence="11">
    <location>
        <begin position="39"/>
        <end position="103"/>
    </location>
</feature>
<evidence type="ECO:0000256" key="8">
    <source>
        <dbReference type="ARBA" id="ARBA00023186"/>
    </source>
</evidence>
<comment type="subunit">
    <text evidence="9">Homodimer.</text>
</comment>
<evidence type="ECO:0000259" key="11">
    <source>
        <dbReference type="PROSITE" id="PS50076"/>
    </source>
</evidence>
<comment type="caution">
    <text evidence="9">Lacks conserved residue(s) required for the propagation of feature annotation.</text>
</comment>
<dbReference type="CDD" id="cd10747">
    <property type="entry name" value="DnaJ_C"/>
    <property type="match status" value="1"/>
</dbReference>
<feature type="binding site" evidence="9">
    <location>
        <position position="178"/>
    </location>
    <ligand>
        <name>Zn(2+)</name>
        <dbReference type="ChEBI" id="CHEBI:29105"/>
        <label>1</label>
    </ligand>
</feature>
<gene>
    <name evidence="9 13" type="primary">dnaJ</name>
    <name evidence="13" type="ORF">GCM10023346_03740</name>
</gene>
<keyword evidence="3 9" id="KW-0479">Metal-binding</keyword>
<feature type="binding site" evidence="9">
    <location>
        <position position="224"/>
    </location>
    <ligand>
        <name>Zn(2+)</name>
        <dbReference type="ChEBI" id="CHEBI:29105"/>
        <label>2</label>
    </ligand>
</feature>
<protein>
    <recommendedName>
        <fullName evidence="9">Chaperone protein DnaJ</fullName>
    </recommendedName>
</protein>
<feature type="domain" description="CR-type" evidence="12">
    <location>
        <begin position="165"/>
        <end position="247"/>
    </location>
</feature>
<evidence type="ECO:0000259" key="12">
    <source>
        <dbReference type="PROSITE" id="PS51188"/>
    </source>
</evidence>
<evidence type="ECO:0000256" key="1">
    <source>
        <dbReference type="ARBA" id="ARBA00022490"/>
    </source>
</evidence>
<feature type="binding site" evidence="9">
    <location>
        <position position="195"/>
    </location>
    <ligand>
        <name>Zn(2+)</name>
        <dbReference type="ChEBI" id="CHEBI:29105"/>
        <label>2</label>
    </ligand>
</feature>
<dbReference type="InterPro" id="IPR001305">
    <property type="entry name" value="HSP_DnaJ_Cys-rich_dom"/>
</dbReference>
<dbReference type="InterPro" id="IPR008971">
    <property type="entry name" value="HSP40/DnaJ_pept-bd"/>
</dbReference>
<dbReference type="InterPro" id="IPR002939">
    <property type="entry name" value="DnaJ_C"/>
</dbReference>
<comment type="domain">
    <text evidence="9">The J domain is necessary and sufficient to stimulate DnaK ATPase activity. Zinc center 1 plays an important role in the autonomous, DnaK-independent chaperone activity of DnaJ. Zinc center 2 is essential for interaction with DnaK and for DnaJ activity.</text>
</comment>
<evidence type="ECO:0000256" key="7">
    <source>
        <dbReference type="ARBA" id="ARBA00023016"/>
    </source>
</evidence>
<dbReference type="InterPro" id="IPR036410">
    <property type="entry name" value="HSP_DnaJ_Cys-rich_dom_sf"/>
</dbReference>
<dbReference type="PROSITE" id="PS51188">
    <property type="entry name" value="ZF_CR"/>
    <property type="match status" value="1"/>
</dbReference>
<dbReference type="Pfam" id="PF01556">
    <property type="entry name" value="DnaJ_C"/>
    <property type="match status" value="1"/>
</dbReference>
<dbReference type="Pfam" id="PF00226">
    <property type="entry name" value="DnaJ"/>
    <property type="match status" value="1"/>
</dbReference>
<evidence type="ECO:0000256" key="6">
    <source>
        <dbReference type="ARBA" id="ARBA00022833"/>
    </source>
</evidence>
<dbReference type="HAMAP" id="MF_01152">
    <property type="entry name" value="DnaJ"/>
    <property type="match status" value="1"/>
</dbReference>
<dbReference type="PRINTS" id="PR00625">
    <property type="entry name" value="JDOMAIN"/>
</dbReference>
<evidence type="ECO:0000256" key="5">
    <source>
        <dbReference type="ARBA" id="ARBA00022771"/>
    </source>
</evidence>
<dbReference type="NCBIfam" id="NF008035">
    <property type="entry name" value="PRK10767.1"/>
    <property type="match status" value="1"/>
</dbReference>
<evidence type="ECO:0000256" key="4">
    <source>
        <dbReference type="ARBA" id="ARBA00022737"/>
    </source>
</evidence>
<feature type="binding site" evidence="9">
    <location>
        <position position="235"/>
    </location>
    <ligand>
        <name>Zn(2+)</name>
        <dbReference type="ChEBI" id="CHEBI:29105"/>
        <label>1</label>
    </ligand>
</feature>
<accession>A0ABP9RZ22</accession>
<feature type="binding site" evidence="9">
    <location>
        <position position="181"/>
    </location>
    <ligand>
        <name>Zn(2+)</name>
        <dbReference type="ChEBI" id="CHEBI:29105"/>
        <label>1</label>
    </ligand>
</feature>
<dbReference type="EMBL" id="BAABKK010000003">
    <property type="protein sequence ID" value="GAA5189372.1"/>
    <property type="molecule type" value="Genomic_DNA"/>
</dbReference>
<proteinExistence type="inferred from homology"/>